<evidence type="ECO:0000313" key="7">
    <source>
        <dbReference type="EMBL" id="MFC0082122.1"/>
    </source>
</evidence>
<organism evidence="7 8">
    <name type="scientific">Aciditerrimonas ferrireducens</name>
    <dbReference type="NCBI Taxonomy" id="667306"/>
    <lineage>
        <taxon>Bacteria</taxon>
        <taxon>Bacillati</taxon>
        <taxon>Actinomycetota</taxon>
        <taxon>Acidimicrobiia</taxon>
        <taxon>Acidimicrobiales</taxon>
        <taxon>Acidimicrobiaceae</taxon>
        <taxon>Aciditerrimonas</taxon>
    </lineage>
</organism>
<dbReference type="Proteomes" id="UP001589788">
    <property type="component" value="Unassembled WGS sequence"/>
</dbReference>
<feature type="transmembrane region" description="Helical" evidence="6">
    <location>
        <begin position="89"/>
        <end position="107"/>
    </location>
</feature>
<evidence type="ECO:0000256" key="5">
    <source>
        <dbReference type="ARBA" id="ARBA00023136"/>
    </source>
</evidence>
<feature type="transmembrane region" description="Helical" evidence="6">
    <location>
        <begin position="282"/>
        <end position="308"/>
    </location>
</feature>
<feature type="transmembrane region" description="Helical" evidence="6">
    <location>
        <begin position="391"/>
        <end position="409"/>
    </location>
</feature>
<name>A0ABV6C782_9ACTN</name>
<dbReference type="PANTHER" id="PTHR11706">
    <property type="entry name" value="SOLUTE CARRIER PROTEIN FAMILY 11 MEMBER"/>
    <property type="match status" value="1"/>
</dbReference>
<protein>
    <submittedName>
        <fullName evidence="7">NRAMP family divalent metal transporter</fullName>
    </submittedName>
</protein>
<feature type="transmembrane region" description="Helical" evidence="6">
    <location>
        <begin position="230"/>
        <end position="252"/>
    </location>
</feature>
<evidence type="ECO:0000256" key="1">
    <source>
        <dbReference type="ARBA" id="ARBA00004141"/>
    </source>
</evidence>
<comment type="subcellular location">
    <subcellularLocation>
        <location evidence="1">Membrane</location>
        <topology evidence="1">Multi-pass membrane protein</topology>
    </subcellularLocation>
</comment>
<feature type="transmembrane region" description="Helical" evidence="6">
    <location>
        <begin position="12"/>
        <end position="30"/>
    </location>
</feature>
<sequence length="415" mass="43685">MARAARRRWPWALGILAIWGPGLVVMLADTDVGSLVTAAQSGAQFGYRMVLPQLLLVPILFVVQEMTVRLGIVTGKGHGALIRECFGPWWGLLSALTLFATSVGALLTEFAGVAGVGELFGLPRALTVSVAAACLVGIALTGSYRRAERIGIAFGLAELVFVPAMILAHPSLGALGRGLVQLPLGNGSFVLLLAANVGAVIMPWMIFYQQGAVVDKGLTRAHIRAERRDTAVGAVLTQAIMIVMVVTFAATIGRRHAGASLDTVGELARALRPFVGPAAADVLLGVAMLGAGLVAALVASLAGAWGIAEVFGWTHSLNERPNRRSAKFYAVYALAHVLGAVIVLLSLDLMHLVIDVEVMNALLLPIVLGFLLALEAKALPEEDRMRGAQRLAVTALCLVVVAFGLFMVPRTLGWT</sequence>
<feature type="transmembrane region" description="Helical" evidence="6">
    <location>
        <begin position="119"/>
        <end position="140"/>
    </location>
</feature>
<feature type="transmembrane region" description="Helical" evidence="6">
    <location>
        <begin position="359"/>
        <end position="379"/>
    </location>
</feature>
<keyword evidence="2" id="KW-0813">Transport</keyword>
<keyword evidence="3 6" id="KW-0812">Transmembrane</keyword>
<feature type="transmembrane region" description="Helical" evidence="6">
    <location>
        <begin position="152"/>
        <end position="169"/>
    </location>
</feature>
<feature type="transmembrane region" description="Helical" evidence="6">
    <location>
        <begin position="189"/>
        <end position="209"/>
    </location>
</feature>
<dbReference type="InterPro" id="IPR001046">
    <property type="entry name" value="NRAMP_fam"/>
</dbReference>
<keyword evidence="4 6" id="KW-1133">Transmembrane helix</keyword>
<evidence type="ECO:0000256" key="6">
    <source>
        <dbReference type="SAM" id="Phobius"/>
    </source>
</evidence>
<dbReference type="PANTHER" id="PTHR11706:SF33">
    <property type="entry name" value="NATURAL RESISTANCE-ASSOCIATED MACROPHAGE PROTEIN 2"/>
    <property type="match status" value="1"/>
</dbReference>
<feature type="transmembrane region" description="Helical" evidence="6">
    <location>
        <begin position="329"/>
        <end position="347"/>
    </location>
</feature>
<keyword evidence="5 6" id="KW-0472">Membrane</keyword>
<reference evidence="7 8" key="1">
    <citation type="submission" date="2024-09" db="EMBL/GenBank/DDBJ databases">
        <authorList>
            <person name="Sun Q."/>
            <person name="Mori K."/>
        </authorList>
    </citation>
    <scope>NUCLEOTIDE SEQUENCE [LARGE SCALE GENOMIC DNA]</scope>
    <source>
        <strain evidence="7 8">JCM 15389</strain>
    </source>
</reference>
<gene>
    <name evidence="7" type="ORF">ACFFRE_08165</name>
</gene>
<comment type="caution">
    <text evidence="7">The sequence shown here is derived from an EMBL/GenBank/DDBJ whole genome shotgun (WGS) entry which is preliminary data.</text>
</comment>
<evidence type="ECO:0000256" key="2">
    <source>
        <dbReference type="ARBA" id="ARBA00022448"/>
    </source>
</evidence>
<proteinExistence type="predicted"/>
<dbReference type="RefSeq" id="WP_377789568.1">
    <property type="nucleotide sequence ID" value="NZ_JBHLYQ010000072.1"/>
</dbReference>
<evidence type="ECO:0000313" key="8">
    <source>
        <dbReference type="Proteomes" id="UP001589788"/>
    </source>
</evidence>
<keyword evidence="8" id="KW-1185">Reference proteome</keyword>
<evidence type="ECO:0000256" key="4">
    <source>
        <dbReference type="ARBA" id="ARBA00022989"/>
    </source>
</evidence>
<feature type="transmembrane region" description="Helical" evidence="6">
    <location>
        <begin position="50"/>
        <end position="68"/>
    </location>
</feature>
<dbReference type="EMBL" id="JBHLYQ010000072">
    <property type="protein sequence ID" value="MFC0082122.1"/>
    <property type="molecule type" value="Genomic_DNA"/>
</dbReference>
<accession>A0ABV6C782</accession>
<dbReference type="Pfam" id="PF01566">
    <property type="entry name" value="Nramp"/>
    <property type="match status" value="1"/>
</dbReference>
<evidence type="ECO:0000256" key="3">
    <source>
        <dbReference type="ARBA" id="ARBA00022692"/>
    </source>
</evidence>